<evidence type="ECO:0000313" key="3">
    <source>
        <dbReference type="Proteomes" id="UP001154252"/>
    </source>
</evidence>
<feature type="non-terminal residue" evidence="2">
    <location>
        <position position="48"/>
    </location>
</feature>
<keyword evidence="3" id="KW-1185">Reference proteome</keyword>
<name>A0A9W4P0P8_9EURO</name>
<proteinExistence type="predicted"/>
<dbReference type="Proteomes" id="UP001154252">
    <property type="component" value="Unassembled WGS sequence"/>
</dbReference>
<protein>
    <submittedName>
        <fullName evidence="2">Uncharacterized protein</fullName>
    </submittedName>
</protein>
<sequence>GPSVPMADLRTGPWAPSDASSMKTPMACLAHLRASPHAETPQWPAWAL</sequence>
<gene>
    <name evidence="2" type="ORF">PEGY_LOCUS342</name>
</gene>
<comment type="caution">
    <text evidence="2">The sequence shown here is derived from an EMBL/GenBank/DDBJ whole genome shotgun (WGS) entry which is preliminary data.</text>
</comment>
<dbReference type="EMBL" id="CAJVRC010000509">
    <property type="protein sequence ID" value="CAG8883312.1"/>
    <property type="molecule type" value="Genomic_DNA"/>
</dbReference>
<feature type="non-terminal residue" evidence="2">
    <location>
        <position position="1"/>
    </location>
</feature>
<evidence type="ECO:0000313" key="2">
    <source>
        <dbReference type="EMBL" id="CAG8883312.1"/>
    </source>
</evidence>
<organism evidence="2 3">
    <name type="scientific">Penicillium egyptiacum</name>
    <dbReference type="NCBI Taxonomy" id="1303716"/>
    <lineage>
        <taxon>Eukaryota</taxon>
        <taxon>Fungi</taxon>
        <taxon>Dikarya</taxon>
        <taxon>Ascomycota</taxon>
        <taxon>Pezizomycotina</taxon>
        <taxon>Eurotiomycetes</taxon>
        <taxon>Eurotiomycetidae</taxon>
        <taxon>Eurotiales</taxon>
        <taxon>Aspergillaceae</taxon>
        <taxon>Penicillium</taxon>
    </lineage>
</organism>
<dbReference type="AlphaFoldDB" id="A0A9W4P0P8"/>
<evidence type="ECO:0000256" key="1">
    <source>
        <dbReference type="SAM" id="MobiDB-lite"/>
    </source>
</evidence>
<feature type="region of interest" description="Disordered" evidence="1">
    <location>
        <begin position="1"/>
        <end position="21"/>
    </location>
</feature>
<accession>A0A9W4P0P8</accession>
<reference evidence="2" key="1">
    <citation type="submission" date="2021-07" db="EMBL/GenBank/DDBJ databases">
        <authorList>
            <person name="Branca A.L. A."/>
        </authorList>
    </citation>
    <scope>NUCLEOTIDE SEQUENCE</scope>
</reference>